<dbReference type="InterPro" id="IPR008610">
    <property type="entry name" value="Ebp2"/>
</dbReference>
<feature type="region of interest" description="Disordered" evidence="6">
    <location>
        <begin position="283"/>
        <end position="318"/>
    </location>
</feature>
<comment type="subcellular location">
    <subcellularLocation>
        <location evidence="1">Nucleus</location>
        <location evidence="1">Nucleolus</location>
    </subcellularLocation>
</comment>
<sequence length="444" mass="47910">MAKKSATQSPKAGSKPKPQGANNKSKKQLADRRKSNEPAIEDNEEEWEDEAEEATPKTNGSKVNKRKAREEELSEEDSDSEGSEDDVHGGIDLAGIDDSDSESELDSDGGAERDDDDDDEDDDEEEDIDVDELSASDEEDEEQIAAGTRVRQTINNKEGLLAALRRFALDTNPKTVPFAFHQSVVSSTNTEDSIPSIDDDLERELAFMNQSLEAARKARTLLRKEGVPFTRPTDFFAETIRSDETMQKVKAKMVEEATAKKASAEARKQRDLKKFGKQVQVQKQLERAKEKRDTLEKINQLKRKRQDGTSSAVGANEAEDLFDVAVDNELKSAGKKRSAGDHGGPPGAKRQKKDTKFGFGGKKRFIKSGDAMSSGDLSGFDAKRMKSGGRGGFGAGGGRGGRGGRGGGRGGASGGRGGGAGGDGPKKFTKAPRLGKSKRQAGKR</sequence>
<feature type="region of interest" description="Disordered" evidence="6">
    <location>
        <begin position="1"/>
        <end position="150"/>
    </location>
</feature>
<dbReference type="AlphaFoldDB" id="A0AAN6VEX9"/>
<feature type="compositionally biased region" description="Polar residues" evidence="6">
    <location>
        <begin position="1"/>
        <end position="11"/>
    </location>
</feature>
<name>A0AAN6VEX9_9PEZI</name>
<dbReference type="Proteomes" id="UP001302745">
    <property type="component" value="Unassembled WGS sequence"/>
</dbReference>
<evidence type="ECO:0000256" key="1">
    <source>
        <dbReference type="ARBA" id="ARBA00004604"/>
    </source>
</evidence>
<evidence type="ECO:0000256" key="4">
    <source>
        <dbReference type="ARBA" id="ARBA00023054"/>
    </source>
</evidence>
<keyword evidence="3" id="KW-0690">Ribosome biogenesis</keyword>
<gene>
    <name evidence="7" type="ORF">C8A00DRAFT_37330</name>
</gene>
<evidence type="ECO:0000256" key="5">
    <source>
        <dbReference type="ARBA" id="ARBA00023242"/>
    </source>
</evidence>
<feature type="compositionally biased region" description="Acidic residues" evidence="6">
    <location>
        <begin position="95"/>
        <end position="143"/>
    </location>
</feature>
<dbReference type="EMBL" id="MU857099">
    <property type="protein sequence ID" value="KAK4150074.1"/>
    <property type="molecule type" value="Genomic_DNA"/>
</dbReference>
<comment type="similarity">
    <text evidence="2">Belongs to the EBP2 family.</text>
</comment>
<protein>
    <submittedName>
        <fullName evidence="7">Eukaryotic rRNA processing protein EBP2-domain-containing protein</fullName>
    </submittedName>
</protein>
<evidence type="ECO:0000256" key="3">
    <source>
        <dbReference type="ARBA" id="ARBA00022517"/>
    </source>
</evidence>
<feature type="compositionally biased region" description="Gly residues" evidence="6">
    <location>
        <begin position="388"/>
        <end position="423"/>
    </location>
</feature>
<dbReference type="GO" id="GO:0034399">
    <property type="term" value="C:nuclear periphery"/>
    <property type="evidence" value="ECO:0007669"/>
    <property type="project" value="TreeGrafter"/>
</dbReference>
<keyword evidence="4" id="KW-0175">Coiled coil</keyword>
<keyword evidence="5" id="KW-0539">Nucleus</keyword>
<dbReference type="Pfam" id="PF05890">
    <property type="entry name" value="Ebp2"/>
    <property type="match status" value="1"/>
</dbReference>
<organism evidence="7 8">
    <name type="scientific">Chaetomidium leptoderma</name>
    <dbReference type="NCBI Taxonomy" id="669021"/>
    <lineage>
        <taxon>Eukaryota</taxon>
        <taxon>Fungi</taxon>
        <taxon>Dikarya</taxon>
        <taxon>Ascomycota</taxon>
        <taxon>Pezizomycotina</taxon>
        <taxon>Sordariomycetes</taxon>
        <taxon>Sordariomycetidae</taxon>
        <taxon>Sordariales</taxon>
        <taxon>Chaetomiaceae</taxon>
        <taxon>Chaetomidium</taxon>
    </lineage>
</organism>
<comment type="caution">
    <text evidence="7">The sequence shown here is derived from an EMBL/GenBank/DDBJ whole genome shotgun (WGS) entry which is preliminary data.</text>
</comment>
<evidence type="ECO:0000313" key="8">
    <source>
        <dbReference type="Proteomes" id="UP001302745"/>
    </source>
</evidence>
<feature type="compositionally biased region" description="Acidic residues" evidence="6">
    <location>
        <begin position="39"/>
        <end position="53"/>
    </location>
</feature>
<dbReference type="GO" id="GO:0006364">
    <property type="term" value="P:rRNA processing"/>
    <property type="evidence" value="ECO:0007669"/>
    <property type="project" value="TreeGrafter"/>
</dbReference>
<feature type="region of interest" description="Disordered" evidence="6">
    <location>
        <begin position="332"/>
        <end position="444"/>
    </location>
</feature>
<evidence type="ECO:0000313" key="7">
    <source>
        <dbReference type="EMBL" id="KAK4150074.1"/>
    </source>
</evidence>
<evidence type="ECO:0000256" key="6">
    <source>
        <dbReference type="SAM" id="MobiDB-lite"/>
    </source>
</evidence>
<feature type="compositionally biased region" description="Basic and acidic residues" evidence="6">
    <location>
        <begin position="284"/>
        <end position="296"/>
    </location>
</feature>
<accession>A0AAN6VEX9</accession>
<feature type="compositionally biased region" description="Basic residues" evidence="6">
    <location>
        <begin position="427"/>
        <end position="444"/>
    </location>
</feature>
<feature type="compositionally biased region" description="Acidic residues" evidence="6">
    <location>
        <begin position="72"/>
        <end position="84"/>
    </location>
</feature>
<dbReference type="GO" id="GO:0030687">
    <property type="term" value="C:preribosome, large subunit precursor"/>
    <property type="evidence" value="ECO:0007669"/>
    <property type="project" value="TreeGrafter"/>
</dbReference>
<proteinExistence type="inferred from homology"/>
<evidence type="ECO:0000256" key="2">
    <source>
        <dbReference type="ARBA" id="ARBA00007336"/>
    </source>
</evidence>
<reference evidence="7" key="1">
    <citation type="journal article" date="2023" name="Mol. Phylogenet. Evol.">
        <title>Genome-scale phylogeny and comparative genomics of the fungal order Sordariales.</title>
        <authorList>
            <person name="Hensen N."/>
            <person name="Bonometti L."/>
            <person name="Westerberg I."/>
            <person name="Brannstrom I.O."/>
            <person name="Guillou S."/>
            <person name="Cros-Aarteil S."/>
            <person name="Calhoun S."/>
            <person name="Haridas S."/>
            <person name="Kuo A."/>
            <person name="Mondo S."/>
            <person name="Pangilinan J."/>
            <person name="Riley R."/>
            <person name="LaButti K."/>
            <person name="Andreopoulos B."/>
            <person name="Lipzen A."/>
            <person name="Chen C."/>
            <person name="Yan M."/>
            <person name="Daum C."/>
            <person name="Ng V."/>
            <person name="Clum A."/>
            <person name="Steindorff A."/>
            <person name="Ohm R.A."/>
            <person name="Martin F."/>
            <person name="Silar P."/>
            <person name="Natvig D.O."/>
            <person name="Lalanne C."/>
            <person name="Gautier V."/>
            <person name="Ament-Velasquez S.L."/>
            <person name="Kruys A."/>
            <person name="Hutchinson M.I."/>
            <person name="Powell A.J."/>
            <person name="Barry K."/>
            <person name="Miller A.N."/>
            <person name="Grigoriev I.V."/>
            <person name="Debuchy R."/>
            <person name="Gladieux P."/>
            <person name="Hiltunen Thoren M."/>
            <person name="Johannesson H."/>
        </authorList>
    </citation>
    <scope>NUCLEOTIDE SEQUENCE</scope>
    <source>
        <strain evidence="7">CBS 538.74</strain>
    </source>
</reference>
<dbReference type="GO" id="GO:0005730">
    <property type="term" value="C:nucleolus"/>
    <property type="evidence" value="ECO:0007669"/>
    <property type="project" value="UniProtKB-SubCell"/>
</dbReference>
<keyword evidence="8" id="KW-1185">Reference proteome</keyword>
<dbReference type="PANTHER" id="PTHR13028">
    <property type="entry name" value="RRNA PROCESSING PROTEIN EBNA1-BINDING PROTEIN-RELATED"/>
    <property type="match status" value="1"/>
</dbReference>
<dbReference type="GO" id="GO:0042273">
    <property type="term" value="P:ribosomal large subunit biogenesis"/>
    <property type="evidence" value="ECO:0007669"/>
    <property type="project" value="TreeGrafter"/>
</dbReference>
<reference evidence="7" key="2">
    <citation type="submission" date="2023-05" db="EMBL/GenBank/DDBJ databases">
        <authorList>
            <consortium name="Lawrence Berkeley National Laboratory"/>
            <person name="Steindorff A."/>
            <person name="Hensen N."/>
            <person name="Bonometti L."/>
            <person name="Westerberg I."/>
            <person name="Brannstrom I.O."/>
            <person name="Guillou S."/>
            <person name="Cros-Aarteil S."/>
            <person name="Calhoun S."/>
            <person name="Haridas S."/>
            <person name="Kuo A."/>
            <person name="Mondo S."/>
            <person name="Pangilinan J."/>
            <person name="Riley R."/>
            <person name="Labutti K."/>
            <person name="Andreopoulos B."/>
            <person name="Lipzen A."/>
            <person name="Chen C."/>
            <person name="Yanf M."/>
            <person name="Daum C."/>
            <person name="Ng V."/>
            <person name="Clum A."/>
            <person name="Ohm R."/>
            <person name="Martin F."/>
            <person name="Silar P."/>
            <person name="Natvig D."/>
            <person name="Lalanne C."/>
            <person name="Gautier V."/>
            <person name="Ament-Velasquez S.L."/>
            <person name="Kruys A."/>
            <person name="Hutchinson M.I."/>
            <person name="Powell A.J."/>
            <person name="Barry K."/>
            <person name="Miller A.N."/>
            <person name="Grigoriev I.V."/>
            <person name="Debuchy R."/>
            <person name="Gladieux P."/>
            <person name="Thoren M.H."/>
            <person name="Johannesson H."/>
        </authorList>
    </citation>
    <scope>NUCLEOTIDE SEQUENCE</scope>
    <source>
        <strain evidence="7">CBS 538.74</strain>
    </source>
</reference>
<dbReference type="PANTHER" id="PTHR13028:SF0">
    <property type="entry name" value="RRNA-PROCESSING PROTEIN EBP2-RELATED"/>
    <property type="match status" value="1"/>
</dbReference>